<dbReference type="OrthoDB" id="207084at2759"/>
<feature type="coiled-coil region" evidence="1">
    <location>
        <begin position="347"/>
        <end position="374"/>
    </location>
</feature>
<dbReference type="AlphaFoldDB" id="C1N9V6"/>
<dbReference type="PANTHER" id="PTHR15239">
    <property type="entry name" value="NUCLEAR EXPORT MEDIATOR FACTOR NEMF"/>
    <property type="match status" value="1"/>
</dbReference>
<protein>
    <submittedName>
        <fullName evidence="4">Predicted protein</fullName>
    </submittedName>
</protein>
<keyword evidence="1" id="KW-0175">Coiled coil</keyword>
<evidence type="ECO:0000256" key="1">
    <source>
        <dbReference type="SAM" id="Coils"/>
    </source>
</evidence>
<dbReference type="STRING" id="564608.C1N9V6"/>
<dbReference type="OMA" id="NISATRW"/>
<dbReference type="GO" id="GO:1990112">
    <property type="term" value="C:RQC complex"/>
    <property type="evidence" value="ECO:0007669"/>
    <property type="project" value="TreeGrafter"/>
</dbReference>
<feature type="compositionally biased region" description="Acidic residues" evidence="2">
    <location>
        <begin position="442"/>
        <end position="474"/>
    </location>
</feature>
<sequence>MPKQKFNNYDIRAEVACLRARLVGTWLTNVYDRDKTSFVFKFTRSGGATESGEGEKINVVIESGTRFHCTSHARASASGGGGGKASSTDQPSKFNAKLRMHLRGKRLNAIDQIGSDRAVDFTFSSGDTEHHLIVELYAQGNVLLLDKDDVVLTLLRTHRDDDKGVKILGNHRYPRERFRTHKRVTLHDLEGALGLGQNPPLVDRAAKLAGLPMGGNTPLPLKEDSSSLNSNSNATAPVVERLLRQLSVLDDWFEGVGDGSAVPTGVVTRRRKPGATGDDDDAFVVDDFSPLPPIDAIDSNANSTATDDDDARVQAYESFDDALDAYFASFETQAATRQRERAEKAVVDRLEKVRKDQSQRAAALEREREADELRATLIEYNLERVDVALAAVNNALAGGMGWGDLEIMIREETRAGNPVAGTIKSLDLANNKITVTLANHLDDDEDDEDEEEEDGEDEDKDGDEDDAGEGDDEKSSERKRKQQQKKLRRKRRKAVAVELDLSLSAYANARTHFEKKKKHATKHDKTLAQTERAKFWWFVTTENCLVVSARDAAQTDAMLKKYAPPGSSVVVGGGGGGGGAGWCNGVPPASLAQAGAACLCRSNAWDSRQVISAWYVKPEQIRKETPEGEPLLNGVVWTVGKKTFLPPAPLVMGFAYMFVLGDDASVEAHAGDRVVKQQMAALGNADGEGVTEDAEEEEEEVEEEVVESVEVEDDATPDDADADADADAAPAPSSSRLEAFLDGGVDFAAARMDAMSLEEETKAAGEKGEDAEASASAPKEGTKRMSAKERREAKKKRDKAAGGGGGD</sequence>
<proteinExistence type="predicted"/>
<accession>C1N9V6</accession>
<evidence type="ECO:0000313" key="4">
    <source>
        <dbReference type="EMBL" id="EEH51017.1"/>
    </source>
</evidence>
<feature type="region of interest" description="Disordered" evidence="2">
    <location>
        <begin position="683"/>
        <end position="737"/>
    </location>
</feature>
<keyword evidence="5" id="KW-1185">Reference proteome</keyword>
<evidence type="ECO:0000313" key="5">
    <source>
        <dbReference type="Proteomes" id="UP000001876"/>
    </source>
</evidence>
<dbReference type="GO" id="GO:1990116">
    <property type="term" value="P:ribosome-associated ubiquitin-dependent protein catabolic process"/>
    <property type="evidence" value="ECO:0007669"/>
    <property type="project" value="TreeGrafter"/>
</dbReference>
<dbReference type="GO" id="GO:0000049">
    <property type="term" value="F:tRNA binding"/>
    <property type="evidence" value="ECO:0007669"/>
    <property type="project" value="TreeGrafter"/>
</dbReference>
<dbReference type="Pfam" id="PF05833">
    <property type="entry name" value="NFACT_N"/>
    <property type="match status" value="1"/>
</dbReference>
<evidence type="ECO:0000259" key="3">
    <source>
        <dbReference type="Pfam" id="PF05670"/>
    </source>
</evidence>
<feature type="region of interest" description="Disordered" evidence="2">
    <location>
        <begin position="757"/>
        <end position="807"/>
    </location>
</feature>
<dbReference type="Pfam" id="PF05670">
    <property type="entry name" value="NFACT-R_1"/>
    <property type="match status" value="1"/>
</dbReference>
<name>C1N9V6_MICPC</name>
<reference evidence="4 5" key="1">
    <citation type="journal article" date="2009" name="Science">
        <title>Green evolution and dynamic adaptations revealed by genomes of the marine picoeukaryotes Micromonas.</title>
        <authorList>
            <person name="Worden A.Z."/>
            <person name="Lee J.H."/>
            <person name="Mock T."/>
            <person name="Rouze P."/>
            <person name="Simmons M.P."/>
            <person name="Aerts A.L."/>
            <person name="Allen A.E."/>
            <person name="Cuvelier M.L."/>
            <person name="Derelle E."/>
            <person name="Everett M.V."/>
            <person name="Foulon E."/>
            <person name="Grimwood J."/>
            <person name="Gundlach H."/>
            <person name="Henrissat B."/>
            <person name="Napoli C."/>
            <person name="McDonald S.M."/>
            <person name="Parker M.S."/>
            <person name="Rombauts S."/>
            <person name="Salamov A."/>
            <person name="Von Dassow P."/>
            <person name="Badger J.H."/>
            <person name="Coutinho P.M."/>
            <person name="Demir E."/>
            <person name="Dubchak I."/>
            <person name="Gentemann C."/>
            <person name="Eikrem W."/>
            <person name="Gready J.E."/>
            <person name="John U."/>
            <person name="Lanier W."/>
            <person name="Lindquist E.A."/>
            <person name="Lucas S."/>
            <person name="Mayer K.F."/>
            <person name="Moreau H."/>
            <person name="Not F."/>
            <person name="Otillar R."/>
            <person name="Panaud O."/>
            <person name="Pangilinan J."/>
            <person name="Paulsen I."/>
            <person name="Piegu B."/>
            <person name="Poliakov A."/>
            <person name="Robbens S."/>
            <person name="Schmutz J."/>
            <person name="Toulza E."/>
            <person name="Wyss T."/>
            <person name="Zelensky A."/>
            <person name="Zhou K."/>
            <person name="Armbrust E.V."/>
            <person name="Bhattacharya D."/>
            <person name="Goodenough U.W."/>
            <person name="Van de Peer Y."/>
            <person name="Grigoriev I.V."/>
        </authorList>
    </citation>
    <scope>NUCLEOTIDE SEQUENCE [LARGE SCALE GENOMIC DNA]</scope>
    <source>
        <strain evidence="4 5">CCMP1545</strain>
    </source>
</reference>
<dbReference type="EMBL" id="GG663752">
    <property type="protein sequence ID" value="EEH51017.1"/>
    <property type="molecule type" value="Genomic_DNA"/>
</dbReference>
<dbReference type="KEGG" id="mpp:MICPUCDRAFT_37161"/>
<organism evidence="5">
    <name type="scientific">Micromonas pusilla (strain CCMP1545)</name>
    <name type="common">Picoplanktonic green alga</name>
    <dbReference type="NCBI Taxonomy" id="564608"/>
    <lineage>
        <taxon>Eukaryota</taxon>
        <taxon>Viridiplantae</taxon>
        <taxon>Chlorophyta</taxon>
        <taxon>Mamiellophyceae</taxon>
        <taxon>Mamiellales</taxon>
        <taxon>Mamiellaceae</taxon>
        <taxon>Micromonas</taxon>
    </lineage>
</organism>
<dbReference type="GO" id="GO:0043023">
    <property type="term" value="F:ribosomal large subunit binding"/>
    <property type="evidence" value="ECO:0007669"/>
    <property type="project" value="TreeGrafter"/>
</dbReference>
<dbReference type="PANTHER" id="PTHR15239:SF6">
    <property type="entry name" value="RIBOSOME QUALITY CONTROL COMPLEX SUBUNIT NEMF"/>
    <property type="match status" value="1"/>
</dbReference>
<dbReference type="Gene3D" id="2.30.310.10">
    <property type="entry name" value="ibrinogen binding protein from staphylococcus aureus domain"/>
    <property type="match status" value="1"/>
</dbReference>
<feature type="compositionally biased region" description="Acidic residues" evidence="2">
    <location>
        <begin position="689"/>
        <end position="726"/>
    </location>
</feature>
<dbReference type="InterPro" id="IPR051608">
    <property type="entry name" value="RQC_Subunit_NEMF"/>
</dbReference>
<feature type="compositionally biased region" description="Basic residues" evidence="2">
    <location>
        <begin position="477"/>
        <end position="491"/>
    </location>
</feature>
<dbReference type="GO" id="GO:0072344">
    <property type="term" value="P:rescue of stalled ribosome"/>
    <property type="evidence" value="ECO:0007669"/>
    <property type="project" value="TreeGrafter"/>
</dbReference>
<evidence type="ECO:0000256" key="2">
    <source>
        <dbReference type="SAM" id="MobiDB-lite"/>
    </source>
</evidence>
<dbReference type="RefSeq" id="XP_003064683.1">
    <property type="nucleotide sequence ID" value="XM_003064637.1"/>
</dbReference>
<feature type="region of interest" description="Disordered" evidence="2">
    <location>
        <begin position="72"/>
        <end position="92"/>
    </location>
</feature>
<dbReference type="eggNOG" id="KOG2030">
    <property type="taxonomic scope" value="Eukaryota"/>
</dbReference>
<dbReference type="GeneID" id="9690240"/>
<dbReference type="InterPro" id="IPR008532">
    <property type="entry name" value="NFACT_RNA-bd"/>
</dbReference>
<feature type="region of interest" description="Disordered" evidence="2">
    <location>
        <begin position="437"/>
        <end position="491"/>
    </location>
</feature>
<feature type="compositionally biased region" description="Basic and acidic residues" evidence="2">
    <location>
        <begin position="759"/>
        <end position="770"/>
    </location>
</feature>
<gene>
    <name evidence="4" type="ORF">MICPUCDRAFT_37161</name>
</gene>
<dbReference type="Proteomes" id="UP000001876">
    <property type="component" value="Unassembled WGS sequence"/>
</dbReference>
<feature type="domain" description="NFACT RNA-binding" evidence="3">
    <location>
        <begin position="534"/>
        <end position="636"/>
    </location>
</feature>
<feature type="non-terminal residue" evidence="4">
    <location>
        <position position="807"/>
    </location>
</feature>
<feature type="compositionally biased region" description="Basic and acidic residues" evidence="2">
    <location>
        <begin position="780"/>
        <end position="792"/>
    </location>
</feature>